<feature type="compositionally biased region" description="Acidic residues" evidence="2">
    <location>
        <begin position="54"/>
        <end position="65"/>
    </location>
</feature>
<protein>
    <recommendedName>
        <fullName evidence="1">UPF0181 protein I6G64_23470</fullName>
    </recommendedName>
</protein>
<dbReference type="STRING" id="82996.ADP72_22055"/>
<dbReference type="Proteomes" id="UP000248897">
    <property type="component" value="Chromosome 1"/>
</dbReference>
<dbReference type="EMBL" id="CP065673">
    <property type="protein sequence ID" value="QPS20477.1"/>
    <property type="molecule type" value="Genomic_DNA"/>
</dbReference>
<keyword evidence="6" id="KW-1185">Reference proteome</keyword>
<organism evidence="4 5">
    <name type="scientific">Serratia plymuthica</name>
    <dbReference type="NCBI Taxonomy" id="82996"/>
    <lineage>
        <taxon>Bacteria</taxon>
        <taxon>Pseudomonadati</taxon>
        <taxon>Pseudomonadota</taxon>
        <taxon>Gammaproteobacteria</taxon>
        <taxon>Enterobacterales</taxon>
        <taxon>Yersiniaceae</taxon>
        <taxon>Serratia</taxon>
    </lineage>
</organism>
<dbReference type="InterPro" id="IPR005371">
    <property type="entry name" value="UPF0181"/>
</dbReference>
<evidence type="ECO:0000313" key="6">
    <source>
        <dbReference type="Proteomes" id="UP000594967"/>
    </source>
</evidence>
<dbReference type="HAMAP" id="MF_00507">
    <property type="entry name" value="UPF0181"/>
    <property type="match status" value="1"/>
</dbReference>
<evidence type="ECO:0000256" key="1">
    <source>
        <dbReference type="HAMAP-Rule" id="MF_00507"/>
    </source>
</evidence>
<name>A0A2X4UQD2_SERPL</name>
<feature type="compositionally biased region" description="Acidic residues" evidence="2">
    <location>
        <begin position="72"/>
        <end position="83"/>
    </location>
</feature>
<reference evidence="3 6" key="2">
    <citation type="submission" date="2020-12" db="EMBL/GenBank/DDBJ databases">
        <title>FDA dAtabase for Regulatory Grade micrObial Sequences (FDA-ARGOS): Supporting development and validation of Infectious Disease Dx tests.</title>
        <authorList>
            <person name="Sproer C."/>
            <person name="Gronow S."/>
            <person name="Severitt S."/>
            <person name="Schroder I."/>
            <person name="Tallon L."/>
            <person name="Sadzewicz L."/>
            <person name="Zhao X."/>
            <person name="Boylan J."/>
            <person name="Ott S."/>
            <person name="Bowen H."/>
            <person name="Vavikolanu K."/>
            <person name="Mehta A."/>
            <person name="Aluvathingal J."/>
            <person name="Nadendla S."/>
            <person name="Lowell S."/>
            <person name="Myers T."/>
            <person name="Yan Y."/>
            <person name="Sichtig H."/>
        </authorList>
    </citation>
    <scope>NUCLEOTIDE SEQUENCE [LARGE SCALE GENOMIC DNA]</scope>
    <source>
        <strain evidence="3 6">FDAARGOS_907</strain>
    </source>
</reference>
<accession>A0A2X4UQD2</accession>
<feature type="region of interest" description="Disordered" evidence="2">
    <location>
        <begin position="1"/>
        <end position="83"/>
    </location>
</feature>
<reference evidence="4 5" key="1">
    <citation type="submission" date="2018-06" db="EMBL/GenBank/DDBJ databases">
        <authorList>
            <consortium name="Pathogen Informatics"/>
            <person name="Doyle S."/>
        </authorList>
    </citation>
    <scope>NUCLEOTIDE SEQUENCE [LARGE SCALE GENOMIC DNA]</scope>
    <source>
        <strain evidence="4 5">NCTC12961</strain>
    </source>
</reference>
<comment type="similarity">
    <text evidence="1">Belongs to the UPF0181 family.</text>
</comment>
<gene>
    <name evidence="3" type="ORF">I6G64_23470</name>
    <name evidence="4" type="ORF">NCTC12961_03474</name>
</gene>
<dbReference type="NCBIfam" id="NF003476">
    <property type="entry name" value="PRK05114.1"/>
    <property type="match status" value="1"/>
</dbReference>
<evidence type="ECO:0000313" key="4">
    <source>
        <dbReference type="EMBL" id="SQI42037.1"/>
    </source>
</evidence>
<dbReference type="Proteomes" id="UP000594967">
    <property type="component" value="Chromosome"/>
</dbReference>
<dbReference type="EMBL" id="LS483469">
    <property type="protein sequence ID" value="SQI42037.1"/>
    <property type="molecule type" value="Genomic_DNA"/>
</dbReference>
<feature type="compositionally biased region" description="Basic and acidic residues" evidence="2">
    <location>
        <begin position="12"/>
        <end position="22"/>
    </location>
</feature>
<dbReference type="AlphaFoldDB" id="A0A2X4UQD2"/>
<dbReference type="Pfam" id="PF03701">
    <property type="entry name" value="UPF0181"/>
    <property type="match status" value="1"/>
</dbReference>
<dbReference type="RefSeq" id="WP_062792572.1">
    <property type="nucleotide sequence ID" value="NZ_CAMITG010000009.1"/>
</dbReference>
<sequence>MLAGMPSLSHQEQQDAADRIHLLMEQGMSSGEAIARVAQEIREKHQGDQVSVLFDDEDEDEDEDYQERPDEQADDDSEEDENY</sequence>
<evidence type="ECO:0000256" key="2">
    <source>
        <dbReference type="SAM" id="MobiDB-lite"/>
    </source>
</evidence>
<proteinExistence type="inferred from homology"/>
<evidence type="ECO:0000313" key="3">
    <source>
        <dbReference type="EMBL" id="QPS20477.1"/>
    </source>
</evidence>
<evidence type="ECO:0000313" key="5">
    <source>
        <dbReference type="Proteomes" id="UP000248897"/>
    </source>
</evidence>